<evidence type="ECO:0000256" key="3">
    <source>
        <dbReference type="ARBA" id="ARBA00022448"/>
    </source>
</evidence>
<evidence type="ECO:0000256" key="7">
    <source>
        <dbReference type="ARBA" id="ARBA00023136"/>
    </source>
</evidence>
<gene>
    <name evidence="9" type="ORF">G3M56_002335</name>
</gene>
<dbReference type="PANTHER" id="PTHR30477:SF8">
    <property type="entry name" value="METAL TRANSPORT SYSTEM MEMBRANE PROTEIN CT_070-RELATED"/>
    <property type="match status" value="1"/>
</dbReference>
<organism evidence="9 10">
    <name type="scientific">Sulfuriroseicoccus oceanibius</name>
    <dbReference type="NCBI Taxonomy" id="2707525"/>
    <lineage>
        <taxon>Bacteria</taxon>
        <taxon>Pseudomonadati</taxon>
        <taxon>Verrucomicrobiota</taxon>
        <taxon>Verrucomicrobiia</taxon>
        <taxon>Verrucomicrobiales</taxon>
        <taxon>Verrucomicrobiaceae</taxon>
        <taxon>Sulfuriroseicoccus</taxon>
    </lineage>
</organism>
<keyword evidence="6" id="KW-1133">Transmembrane helix</keyword>
<comment type="similarity">
    <text evidence="2 8">Belongs to the ABC-3 integral membrane protein family.</text>
</comment>
<proteinExistence type="inferred from homology"/>
<evidence type="ECO:0000256" key="1">
    <source>
        <dbReference type="ARBA" id="ARBA00004651"/>
    </source>
</evidence>
<protein>
    <submittedName>
        <fullName evidence="9">Metal ABC transporter permease</fullName>
    </submittedName>
</protein>
<dbReference type="EMBL" id="CP066776">
    <property type="protein sequence ID" value="QQL45451.1"/>
    <property type="molecule type" value="Genomic_DNA"/>
</dbReference>
<keyword evidence="7" id="KW-0472">Membrane</keyword>
<accession>A0A6B3LF69</accession>
<evidence type="ECO:0000313" key="10">
    <source>
        <dbReference type="Proteomes" id="UP000475117"/>
    </source>
</evidence>
<evidence type="ECO:0000256" key="5">
    <source>
        <dbReference type="ARBA" id="ARBA00022692"/>
    </source>
</evidence>
<dbReference type="CDD" id="cd06550">
    <property type="entry name" value="TM_ABC_iron-siderophores_like"/>
    <property type="match status" value="1"/>
</dbReference>
<reference evidence="9 10" key="1">
    <citation type="submission" date="2020-12" db="EMBL/GenBank/DDBJ databases">
        <title>Sulforoseuscoccus oceanibium gen. nov., sp. nov., a representative of the phylum Verrucomicrobia with special cytoplasmic membrane, and proposal of Sulforoseuscoccusaceae fam. nov.</title>
        <authorList>
            <person name="Xi F."/>
        </authorList>
    </citation>
    <scope>NUCLEOTIDE SEQUENCE [LARGE SCALE GENOMIC DNA]</scope>
    <source>
        <strain evidence="9 10">T37</strain>
    </source>
</reference>
<evidence type="ECO:0000256" key="4">
    <source>
        <dbReference type="ARBA" id="ARBA00022475"/>
    </source>
</evidence>
<dbReference type="GO" id="GO:0043190">
    <property type="term" value="C:ATP-binding cassette (ABC) transporter complex"/>
    <property type="evidence" value="ECO:0007669"/>
    <property type="project" value="InterPro"/>
</dbReference>
<dbReference type="Proteomes" id="UP000475117">
    <property type="component" value="Chromosome"/>
</dbReference>
<dbReference type="InterPro" id="IPR001626">
    <property type="entry name" value="ABC_TroCD"/>
</dbReference>
<dbReference type="RefSeq" id="WP_164365524.1">
    <property type="nucleotide sequence ID" value="NZ_CP066776.1"/>
</dbReference>
<dbReference type="Pfam" id="PF00950">
    <property type="entry name" value="ABC-3"/>
    <property type="match status" value="1"/>
</dbReference>
<dbReference type="PANTHER" id="PTHR30477">
    <property type="entry name" value="ABC-TRANSPORTER METAL-BINDING PROTEIN"/>
    <property type="match status" value="1"/>
</dbReference>
<dbReference type="SUPFAM" id="SSF81345">
    <property type="entry name" value="ABC transporter involved in vitamin B12 uptake, BtuC"/>
    <property type="match status" value="1"/>
</dbReference>
<dbReference type="AlphaFoldDB" id="A0A6B3LF69"/>
<dbReference type="Gene3D" id="1.10.3470.10">
    <property type="entry name" value="ABC transporter involved in vitamin B12 uptake, BtuC"/>
    <property type="match status" value="1"/>
</dbReference>
<keyword evidence="5 8" id="KW-0812">Transmembrane</keyword>
<sequence>MWQNFKHLVPPFDWYHVVTEAWTGSALEDTLWVTGMGTLVAWACGLVGCFLILRRMAMVGDAISHTVLPGLVVAFLIAGTRGGWVMFAGAIVAGLITIWLIEMVHGRSLIKQDAAIGICFSSLFAVGVLLVTRYASKIDLDADCVLYGEIGFTAFAVPVAGIPEPVFYMGIVTALVFVLLAVFYRRLLVTTFDPGLARSLGIRTGLYHYGLMAMLAVVVVAAFKAVGAILVVAMLIIPGATAYLLSTRLPTMLGLTLVHGLLSSVGGFHLARWLNCSTGAAMVVFATGLFVLAWIGVVAMRSIQRARSRHHHDTSDDPTVFTRPPQPAADPHPVRGTER</sequence>
<keyword evidence="3 8" id="KW-0813">Transport</keyword>
<dbReference type="KEGG" id="soa:G3M56_002335"/>
<comment type="subcellular location">
    <subcellularLocation>
        <location evidence="1 8">Cell membrane</location>
        <topology evidence="1 8">Multi-pass membrane protein</topology>
    </subcellularLocation>
</comment>
<keyword evidence="4" id="KW-1003">Cell membrane</keyword>
<keyword evidence="10" id="KW-1185">Reference proteome</keyword>
<dbReference type="GO" id="GO:0055085">
    <property type="term" value="P:transmembrane transport"/>
    <property type="evidence" value="ECO:0007669"/>
    <property type="project" value="InterPro"/>
</dbReference>
<evidence type="ECO:0000313" key="9">
    <source>
        <dbReference type="EMBL" id="QQL45451.1"/>
    </source>
</evidence>
<dbReference type="GO" id="GO:0010043">
    <property type="term" value="P:response to zinc ion"/>
    <property type="evidence" value="ECO:0007669"/>
    <property type="project" value="TreeGrafter"/>
</dbReference>
<evidence type="ECO:0000256" key="6">
    <source>
        <dbReference type="ARBA" id="ARBA00022989"/>
    </source>
</evidence>
<dbReference type="InterPro" id="IPR037294">
    <property type="entry name" value="ABC_BtuC-like"/>
</dbReference>
<evidence type="ECO:0000256" key="8">
    <source>
        <dbReference type="RuleBase" id="RU003943"/>
    </source>
</evidence>
<evidence type="ECO:0000256" key="2">
    <source>
        <dbReference type="ARBA" id="ARBA00008034"/>
    </source>
</evidence>
<name>A0A6B3LF69_9BACT</name>